<proteinExistence type="predicted"/>
<feature type="transmembrane region" description="Helical" evidence="1">
    <location>
        <begin position="154"/>
        <end position="180"/>
    </location>
</feature>
<dbReference type="AlphaFoldDB" id="A0A0K6FZE6"/>
<keyword evidence="3" id="KW-1185">Reference proteome</keyword>
<protein>
    <submittedName>
        <fullName evidence="2">Uncharacterized protein</fullName>
    </submittedName>
</protein>
<accession>A0A0K6FZE6</accession>
<name>A0A0K6FZE6_9AGAM</name>
<feature type="transmembrane region" description="Helical" evidence="1">
    <location>
        <begin position="18"/>
        <end position="37"/>
    </location>
</feature>
<evidence type="ECO:0000256" key="1">
    <source>
        <dbReference type="SAM" id="Phobius"/>
    </source>
</evidence>
<keyword evidence="1" id="KW-0812">Transmembrane</keyword>
<feature type="transmembrane region" description="Helical" evidence="1">
    <location>
        <begin position="254"/>
        <end position="281"/>
    </location>
</feature>
<evidence type="ECO:0000313" key="3">
    <source>
        <dbReference type="Proteomes" id="UP000044841"/>
    </source>
</evidence>
<feature type="transmembrane region" description="Helical" evidence="1">
    <location>
        <begin position="130"/>
        <end position="148"/>
    </location>
</feature>
<sequence length="335" mass="37690">MSPYASSTYSKSSGIHRIITPLGTILWTALYFVTLGFSHKYRQRLRSFERLHPQYAIDDYDNARSEYSCIPSGTEFHYEAYKEHPTYLGVPYRLENTDRNRDPQNPRFERVNLDYDEPLRTRQRGEWEKLSTAASVITAASAAALAIPDLAGAGAYWMVNTCFCVALGVSIEGLILVFYITIMASGASDETIGRLARGKVKLLGSFEISPRLPALIMALPVVFATYSSLFLLIGCTVMIMMGPNYSADPVPNHYYYLPLAPIGFGFICGCSAVLVSEVATLREEELRRPHREGWVNIQRELVMKAPPLGMVYALPGQHEAVYSRVRSPYRRFDNK</sequence>
<keyword evidence="1" id="KW-0472">Membrane</keyword>
<keyword evidence="1" id="KW-1133">Transmembrane helix</keyword>
<reference evidence="2 3" key="1">
    <citation type="submission" date="2015-07" db="EMBL/GenBank/DDBJ databases">
        <authorList>
            <person name="Noorani M."/>
        </authorList>
    </citation>
    <scope>NUCLEOTIDE SEQUENCE [LARGE SCALE GENOMIC DNA]</scope>
    <source>
        <strain evidence="2">BBA 69670</strain>
    </source>
</reference>
<evidence type="ECO:0000313" key="2">
    <source>
        <dbReference type="EMBL" id="CUA71504.1"/>
    </source>
</evidence>
<dbReference type="Proteomes" id="UP000044841">
    <property type="component" value="Unassembled WGS sequence"/>
</dbReference>
<dbReference type="EMBL" id="CYGV01001244">
    <property type="protein sequence ID" value="CUA71504.1"/>
    <property type="molecule type" value="Genomic_DNA"/>
</dbReference>
<gene>
    <name evidence="2" type="ORF">RSOLAG22IIIB_09634</name>
</gene>
<feature type="transmembrane region" description="Helical" evidence="1">
    <location>
        <begin position="215"/>
        <end position="242"/>
    </location>
</feature>
<organism evidence="2 3">
    <name type="scientific">Rhizoctonia solani</name>
    <dbReference type="NCBI Taxonomy" id="456999"/>
    <lineage>
        <taxon>Eukaryota</taxon>
        <taxon>Fungi</taxon>
        <taxon>Dikarya</taxon>
        <taxon>Basidiomycota</taxon>
        <taxon>Agaricomycotina</taxon>
        <taxon>Agaricomycetes</taxon>
        <taxon>Cantharellales</taxon>
        <taxon>Ceratobasidiaceae</taxon>
        <taxon>Rhizoctonia</taxon>
    </lineage>
</organism>